<protein>
    <submittedName>
        <fullName evidence="1">Uncharacterized protein</fullName>
    </submittedName>
</protein>
<proteinExistence type="predicted"/>
<dbReference type="Proteomes" id="UP000194857">
    <property type="component" value="Unassembled WGS sequence"/>
</dbReference>
<gene>
    <name evidence="1" type="ORF">CAZ10_09620</name>
</gene>
<dbReference type="RefSeq" id="WP_065085745.1">
    <property type="nucleotide sequence ID" value="NZ_NFFZ01000004.1"/>
</dbReference>
<evidence type="ECO:0000313" key="1">
    <source>
        <dbReference type="EMBL" id="OTI63088.1"/>
    </source>
</evidence>
<sequence length="239" mass="25491">MSYTTQLRSFFSAVTASGFPVPAEVLALADSYDAIGEQADDVISSADNTGCSDDLTVVDAEELEALSELINNLRHSGTSTQEGPSTTASSQTIQVQIEINTEDGLDDPGIGETTLAESKEVVLIDTSRLAECEAVLMEVKYPSAKKYGVPQVATRNGALAYVAKMGFTAKVLVLKTEDLGDDSGDIITLTVEVPATAIYSGSIDEAKEFAGLHWGKHFESLSQSEQEDVVNRFIQSVNL</sequence>
<evidence type="ECO:0000313" key="2">
    <source>
        <dbReference type="Proteomes" id="UP000194857"/>
    </source>
</evidence>
<organism evidence="1 2">
    <name type="scientific">Pseudomonas aeruginosa</name>
    <dbReference type="NCBI Taxonomy" id="287"/>
    <lineage>
        <taxon>Bacteria</taxon>
        <taxon>Pseudomonadati</taxon>
        <taxon>Pseudomonadota</taxon>
        <taxon>Gammaproteobacteria</taxon>
        <taxon>Pseudomonadales</taxon>
        <taxon>Pseudomonadaceae</taxon>
        <taxon>Pseudomonas</taxon>
    </lineage>
</organism>
<dbReference type="EMBL" id="NFFZ01000004">
    <property type="protein sequence ID" value="OTI63088.1"/>
    <property type="molecule type" value="Genomic_DNA"/>
</dbReference>
<accession>A0A241XSM5</accession>
<comment type="caution">
    <text evidence="1">The sequence shown here is derived from an EMBL/GenBank/DDBJ whole genome shotgun (WGS) entry which is preliminary data.</text>
</comment>
<reference evidence="1 2" key="1">
    <citation type="submission" date="2017-05" db="EMBL/GenBank/DDBJ databases">
        <authorList>
            <person name="Song R."/>
            <person name="Chenine A.L."/>
            <person name="Ruprecht R.M."/>
        </authorList>
    </citation>
    <scope>NUCLEOTIDE SEQUENCE [LARGE SCALE GENOMIC DNA]</scope>
    <source>
        <strain evidence="1 2">S567_C10_BS</strain>
    </source>
</reference>
<name>A0A241XSM5_PSEAI</name>
<dbReference type="AlphaFoldDB" id="A0A241XSM5"/>